<accession>A0A2R6P1S7</accession>
<feature type="region of interest" description="Disordered" evidence="1">
    <location>
        <begin position="1"/>
        <end position="63"/>
    </location>
</feature>
<keyword evidence="3" id="KW-1185">Reference proteome</keyword>
<name>A0A2R6P1S7_9APHY</name>
<evidence type="ECO:0000313" key="3">
    <source>
        <dbReference type="Proteomes" id="UP000186601"/>
    </source>
</evidence>
<dbReference type="EMBL" id="MLYV02000555">
    <property type="protein sequence ID" value="PSR83665.1"/>
    <property type="molecule type" value="Genomic_DNA"/>
</dbReference>
<dbReference type="AlphaFoldDB" id="A0A2R6P1S7"/>
<proteinExistence type="predicted"/>
<evidence type="ECO:0000313" key="2">
    <source>
        <dbReference type="EMBL" id="PSR83665.1"/>
    </source>
</evidence>
<comment type="caution">
    <text evidence="2">The sequence shown here is derived from an EMBL/GenBank/DDBJ whole genome shotgun (WGS) entry which is preliminary data.</text>
</comment>
<reference evidence="2 3" key="1">
    <citation type="submission" date="2018-02" db="EMBL/GenBank/DDBJ databases">
        <title>Genome sequence of the basidiomycete white-rot fungus Phlebia centrifuga.</title>
        <authorList>
            <person name="Granchi Z."/>
            <person name="Peng M."/>
            <person name="de Vries R.P."/>
            <person name="Hilden K."/>
            <person name="Makela M.R."/>
            <person name="Grigoriev I."/>
            <person name="Riley R."/>
        </authorList>
    </citation>
    <scope>NUCLEOTIDE SEQUENCE [LARGE SCALE GENOMIC DNA]</scope>
    <source>
        <strain evidence="2 3">FBCC195</strain>
    </source>
</reference>
<evidence type="ECO:0000256" key="1">
    <source>
        <dbReference type="SAM" id="MobiDB-lite"/>
    </source>
</evidence>
<protein>
    <submittedName>
        <fullName evidence="2">Uncharacterized protein</fullName>
    </submittedName>
</protein>
<dbReference type="Proteomes" id="UP000186601">
    <property type="component" value="Unassembled WGS sequence"/>
</dbReference>
<sequence>MANVGLSGSLRPTSDRLGVYSGQPPREPGQADTPGGGTLLASSRQFEPNQHPRSVKLDPVVTE</sequence>
<organism evidence="2 3">
    <name type="scientific">Hermanssonia centrifuga</name>
    <dbReference type="NCBI Taxonomy" id="98765"/>
    <lineage>
        <taxon>Eukaryota</taxon>
        <taxon>Fungi</taxon>
        <taxon>Dikarya</taxon>
        <taxon>Basidiomycota</taxon>
        <taxon>Agaricomycotina</taxon>
        <taxon>Agaricomycetes</taxon>
        <taxon>Polyporales</taxon>
        <taxon>Meruliaceae</taxon>
        <taxon>Hermanssonia</taxon>
    </lineage>
</organism>
<feature type="compositionally biased region" description="Polar residues" evidence="1">
    <location>
        <begin position="40"/>
        <end position="52"/>
    </location>
</feature>
<gene>
    <name evidence="2" type="ORF">PHLCEN_2v5672</name>
</gene>